<proteinExistence type="predicted"/>
<evidence type="ECO:0000313" key="2">
    <source>
        <dbReference type="Proteomes" id="UP001237642"/>
    </source>
</evidence>
<comment type="caution">
    <text evidence="1">The sequence shown here is derived from an EMBL/GenBank/DDBJ whole genome shotgun (WGS) entry which is preliminary data.</text>
</comment>
<evidence type="ECO:0000313" key="1">
    <source>
        <dbReference type="EMBL" id="KAK1381433.1"/>
    </source>
</evidence>
<keyword evidence="2" id="KW-1185">Reference proteome</keyword>
<sequence length="133" mass="14190">MSVQSIPDVTLNSGNAKSIPVLGPGRGSSPFLAPEAVLEAIGLGYRILATKSSSPLSSGTLITMVICPALRKTLQIIKLEYRDQYLVHFPASLKAGVSFSTILEDVVSNGHENCSGSHGRVTNTCPYKIDWCQ</sequence>
<dbReference type="Proteomes" id="UP001237642">
    <property type="component" value="Unassembled WGS sequence"/>
</dbReference>
<dbReference type="AlphaFoldDB" id="A0AAD8IBL7"/>
<organism evidence="1 2">
    <name type="scientific">Heracleum sosnowskyi</name>
    <dbReference type="NCBI Taxonomy" id="360622"/>
    <lineage>
        <taxon>Eukaryota</taxon>
        <taxon>Viridiplantae</taxon>
        <taxon>Streptophyta</taxon>
        <taxon>Embryophyta</taxon>
        <taxon>Tracheophyta</taxon>
        <taxon>Spermatophyta</taxon>
        <taxon>Magnoliopsida</taxon>
        <taxon>eudicotyledons</taxon>
        <taxon>Gunneridae</taxon>
        <taxon>Pentapetalae</taxon>
        <taxon>asterids</taxon>
        <taxon>campanulids</taxon>
        <taxon>Apiales</taxon>
        <taxon>Apiaceae</taxon>
        <taxon>Apioideae</taxon>
        <taxon>apioid superclade</taxon>
        <taxon>Tordylieae</taxon>
        <taxon>Tordyliinae</taxon>
        <taxon>Heracleum</taxon>
    </lineage>
</organism>
<dbReference type="EMBL" id="JAUIZM010000006">
    <property type="protein sequence ID" value="KAK1381433.1"/>
    <property type="molecule type" value="Genomic_DNA"/>
</dbReference>
<protein>
    <submittedName>
        <fullName evidence="1">Uncharacterized protein</fullName>
    </submittedName>
</protein>
<accession>A0AAD8IBL7</accession>
<gene>
    <name evidence="1" type="ORF">POM88_028177</name>
</gene>
<reference evidence="1" key="2">
    <citation type="submission" date="2023-05" db="EMBL/GenBank/DDBJ databases">
        <authorList>
            <person name="Schelkunov M.I."/>
        </authorList>
    </citation>
    <scope>NUCLEOTIDE SEQUENCE</scope>
    <source>
        <strain evidence="1">Hsosn_3</strain>
        <tissue evidence="1">Leaf</tissue>
    </source>
</reference>
<reference evidence="1" key="1">
    <citation type="submission" date="2023-02" db="EMBL/GenBank/DDBJ databases">
        <title>Genome of toxic invasive species Heracleum sosnowskyi carries increased number of genes despite the absence of recent whole-genome duplications.</title>
        <authorList>
            <person name="Schelkunov M."/>
            <person name="Shtratnikova V."/>
            <person name="Makarenko M."/>
            <person name="Klepikova A."/>
            <person name="Omelchenko D."/>
            <person name="Novikova G."/>
            <person name="Obukhova E."/>
            <person name="Bogdanov V."/>
            <person name="Penin A."/>
            <person name="Logacheva M."/>
        </authorList>
    </citation>
    <scope>NUCLEOTIDE SEQUENCE</scope>
    <source>
        <strain evidence="1">Hsosn_3</strain>
        <tissue evidence="1">Leaf</tissue>
    </source>
</reference>
<name>A0AAD8IBL7_9APIA</name>